<keyword evidence="6" id="KW-1185">Reference proteome</keyword>
<evidence type="ECO:0000259" key="4">
    <source>
        <dbReference type="PROSITE" id="PS50075"/>
    </source>
</evidence>
<dbReference type="PANTHER" id="PTHR44845">
    <property type="entry name" value="CARRIER DOMAIN-CONTAINING PROTEIN"/>
    <property type="match status" value="1"/>
</dbReference>
<evidence type="ECO:0000313" key="6">
    <source>
        <dbReference type="Proteomes" id="UP000016930"/>
    </source>
</evidence>
<sequence>MNSIKLTPTEALLQVAKSRPFAIAIRCGKTEWSYAALWQRVRELANKIDELETEGRPIGVYMGLEVDFVAAAHAAWLSGRTVVYLNSKWTPEVLSVILERSNTGLILYGDSVFPGVDGSRSVCTFDFVSREPAAFVGLPPVHESVDRVPLVCSVTPTSGSTGVPKSIVYPMSRSLDVLTEESTTLLKPRDGQWLRGGTTFLRPLFELRRFMYTQTTLYLDSATSVAGQCENFANELEDSSNMQPLRTHFTPGVFKAFVDYVKLKYGENKSWDRVYWMVIGGENLNPQDLALAKKIFPQATLACNYGCSEVGFAGVNQHYVRPDEPVPEAITFDATQGCDDLVLLNDEMEVVPCTEGASGIIGIVSSQSATRYLGNDAATAHMFRPWGGARMLLYTDDIGHIAKDGRIAIKGRRSRNVKINGLFVDLDFVERALVQAFSPEVLGHGVAAYKLVKSSSEKIIMFWTGEAAEMDVLRRVRETLRAQLGDNLAMVVSSTRKLPEMPYNASYKVDLAKLQTFADETPAASELAPEPAAPAKNAVQEVASAIAEEVARLSNAPGAVPIDVPLMLAGLNSITVVQLNFWLQTRYDWDDDMVRLFEDDATAEAIARDIVGEAAESASASDSDEEAPAAVSKVTEIAQAVAAQVKKLSRSNEAVPTDVPLTLAGLNSITVVQLHFWLQSTYDYEEDMSRLFEEDVSAEVVARDILGAAPVESESAYEAQSECGESETDSSEQMDIARAIAKEIGTYCRALGPVPTDVPLVMAGLNSITAVQLYSWLQATYDFDDEMSRLLDHSVTAEVLAQDILGSSPASSEAPETPQDVIEVVVEVADEDIPTITLDEESVSNPTSPATASQQHAAESEPKSPAIAPAPAPARRTRLAPKAPLSVKVYPTPEEVALPGTPMPNSAAKYLTAEAVLDSSVPAGDSLSGKKAGLVYGLLALGLLGSPHSPTFNLASQPALSPRAPGSAHTPVFSPWLDTVRYPAMEAIQSPWMADAPHRSIGNVLFPQSPRVY</sequence>
<dbReference type="InterPro" id="IPR036736">
    <property type="entry name" value="ACP-like_sf"/>
</dbReference>
<gene>
    <name evidence="5" type="ORF">CERSUDRAFT_115161</name>
</gene>
<dbReference type="InterPro" id="IPR042099">
    <property type="entry name" value="ANL_N_sf"/>
</dbReference>
<dbReference type="STRING" id="914234.M2RCR4"/>
<evidence type="ECO:0000313" key="5">
    <source>
        <dbReference type="EMBL" id="EMD36217.1"/>
    </source>
</evidence>
<protein>
    <recommendedName>
        <fullName evidence="4">Carrier domain-containing protein</fullName>
    </recommendedName>
</protein>
<dbReference type="InterPro" id="IPR009081">
    <property type="entry name" value="PP-bd_ACP"/>
</dbReference>
<dbReference type="Gene3D" id="3.30.300.30">
    <property type="match status" value="1"/>
</dbReference>
<evidence type="ECO:0000256" key="1">
    <source>
        <dbReference type="ARBA" id="ARBA00022450"/>
    </source>
</evidence>
<dbReference type="Proteomes" id="UP000016930">
    <property type="component" value="Unassembled WGS sequence"/>
</dbReference>
<dbReference type="PROSITE" id="PS50075">
    <property type="entry name" value="CARRIER"/>
    <property type="match status" value="1"/>
</dbReference>
<dbReference type="InterPro" id="IPR045851">
    <property type="entry name" value="AMP-bd_C_sf"/>
</dbReference>
<reference evidence="5 6" key="1">
    <citation type="journal article" date="2012" name="Proc. Natl. Acad. Sci. U.S.A.">
        <title>Comparative genomics of Ceriporiopsis subvermispora and Phanerochaete chrysosporium provide insight into selective ligninolysis.</title>
        <authorList>
            <person name="Fernandez-Fueyo E."/>
            <person name="Ruiz-Duenas F.J."/>
            <person name="Ferreira P."/>
            <person name="Floudas D."/>
            <person name="Hibbett D.S."/>
            <person name="Canessa P."/>
            <person name="Larrondo L.F."/>
            <person name="James T.Y."/>
            <person name="Seelenfreund D."/>
            <person name="Lobos S."/>
            <person name="Polanco R."/>
            <person name="Tello M."/>
            <person name="Honda Y."/>
            <person name="Watanabe T."/>
            <person name="Watanabe T."/>
            <person name="Ryu J.S."/>
            <person name="Kubicek C.P."/>
            <person name="Schmoll M."/>
            <person name="Gaskell J."/>
            <person name="Hammel K.E."/>
            <person name="St John F.J."/>
            <person name="Vanden Wymelenberg A."/>
            <person name="Sabat G."/>
            <person name="Splinter BonDurant S."/>
            <person name="Syed K."/>
            <person name="Yadav J.S."/>
            <person name="Doddapaneni H."/>
            <person name="Subramanian V."/>
            <person name="Lavin J.L."/>
            <person name="Oguiza J.A."/>
            <person name="Perez G."/>
            <person name="Pisabarro A.G."/>
            <person name="Ramirez L."/>
            <person name="Santoyo F."/>
            <person name="Master E."/>
            <person name="Coutinho P.M."/>
            <person name="Henrissat B."/>
            <person name="Lombard V."/>
            <person name="Magnuson J.K."/>
            <person name="Kuees U."/>
            <person name="Hori C."/>
            <person name="Igarashi K."/>
            <person name="Samejima M."/>
            <person name="Held B.W."/>
            <person name="Barry K.W."/>
            <person name="LaButti K.M."/>
            <person name="Lapidus A."/>
            <person name="Lindquist E.A."/>
            <person name="Lucas S.M."/>
            <person name="Riley R."/>
            <person name="Salamov A.A."/>
            <person name="Hoffmeister D."/>
            <person name="Schwenk D."/>
            <person name="Hadar Y."/>
            <person name="Yarden O."/>
            <person name="de Vries R.P."/>
            <person name="Wiebenga A."/>
            <person name="Stenlid J."/>
            <person name="Eastwood D."/>
            <person name="Grigoriev I.V."/>
            <person name="Berka R.M."/>
            <person name="Blanchette R.A."/>
            <person name="Kersten P."/>
            <person name="Martinez A.T."/>
            <person name="Vicuna R."/>
            <person name="Cullen D."/>
        </authorList>
    </citation>
    <scope>NUCLEOTIDE SEQUENCE [LARGE SCALE GENOMIC DNA]</scope>
    <source>
        <strain evidence="5 6">B</strain>
    </source>
</reference>
<keyword evidence="2" id="KW-0597">Phosphoprotein</keyword>
<dbReference type="Pfam" id="PF00501">
    <property type="entry name" value="AMP-binding"/>
    <property type="match status" value="1"/>
</dbReference>
<dbReference type="HOGENOM" id="CLU_297349_0_0_1"/>
<proteinExistence type="predicted"/>
<feature type="region of interest" description="Disordered" evidence="3">
    <location>
        <begin position="836"/>
        <end position="880"/>
    </location>
</feature>
<dbReference type="OrthoDB" id="2802742at2759"/>
<dbReference type="SUPFAM" id="SSF47336">
    <property type="entry name" value="ACP-like"/>
    <property type="match status" value="1"/>
</dbReference>
<organism evidence="5 6">
    <name type="scientific">Ceriporiopsis subvermispora (strain B)</name>
    <name type="common">White-rot fungus</name>
    <name type="synonym">Gelatoporia subvermispora</name>
    <dbReference type="NCBI Taxonomy" id="914234"/>
    <lineage>
        <taxon>Eukaryota</taxon>
        <taxon>Fungi</taxon>
        <taxon>Dikarya</taxon>
        <taxon>Basidiomycota</taxon>
        <taxon>Agaricomycotina</taxon>
        <taxon>Agaricomycetes</taxon>
        <taxon>Polyporales</taxon>
        <taxon>Gelatoporiaceae</taxon>
        <taxon>Gelatoporia</taxon>
    </lineage>
</organism>
<dbReference type="EMBL" id="KB445798">
    <property type="protein sequence ID" value="EMD36217.1"/>
    <property type="molecule type" value="Genomic_DNA"/>
</dbReference>
<dbReference type="SUPFAM" id="SSF56801">
    <property type="entry name" value="Acetyl-CoA synthetase-like"/>
    <property type="match status" value="1"/>
</dbReference>
<dbReference type="PANTHER" id="PTHR44845:SF6">
    <property type="entry name" value="BETA-ALANINE-ACTIVATING ENZYME"/>
    <property type="match status" value="1"/>
</dbReference>
<dbReference type="Gene3D" id="3.40.50.12780">
    <property type="entry name" value="N-terminal domain of ligase-like"/>
    <property type="match status" value="1"/>
</dbReference>
<dbReference type="InterPro" id="IPR000873">
    <property type="entry name" value="AMP-dep_synth/lig_dom"/>
</dbReference>
<name>M2RCR4_CERS8</name>
<keyword evidence="1" id="KW-0596">Phosphopantetheine</keyword>
<dbReference type="AlphaFoldDB" id="M2RCR4"/>
<feature type="compositionally biased region" description="Polar residues" evidence="3">
    <location>
        <begin position="843"/>
        <end position="856"/>
    </location>
</feature>
<evidence type="ECO:0000256" key="3">
    <source>
        <dbReference type="SAM" id="MobiDB-lite"/>
    </source>
</evidence>
<evidence type="ECO:0000256" key="2">
    <source>
        <dbReference type="ARBA" id="ARBA00022553"/>
    </source>
</evidence>
<accession>M2RCR4</accession>
<feature type="domain" description="Carrier" evidence="4">
    <location>
        <begin position="537"/>
        <end position="614"/>
    </location>
</feature>